<sequence length="102" mass="11167">MGICFDAPRSATPSVYSSPAQPTPVRNIVLHRYLKAARGIPAKRRGYDLEGILSGLDVKVRPVPQGPQKADVLLQGEATDLLKAMMRRGTITTSKRCSRCFL</sequence>
<dbReference type="AlphaFoldDB" id="A0A8J4FTQ3"/>
<accession>A0A8J4FTQ3</accession>
<comment type="caution">
    <text evidence="2">The sequence shown here is derived from an EMBL/GenBank/DDBJ whole genome shotgun (WGS) entry which is preliminary data.</text>
</comment>
<dbReference type="Proteomes" id="UP000747110">
    <property type="component" value="Unassembled WGS sequence"/>
</dbReference>
<protein>
    <submittedName>
        <fullName evidence="2">Uncharacterized protein</fullName>
    </submittedName>
</protein>
<evidence type="ECO:0000313" key="2">
    <source>
        <dbReference type="EMBL" id="GIL85563.1"/>
    </source>
</evidence>
<feature type="region of interest" description="Disordered" evidence="1">
    <location>
        <begin position="1"/>
        <end position="21"/>
    </location>
</feature>
<gene>
    <name evidence="2" type="ORF">Vretifemale_14057</name>
</gene>
<evidence type="ECO:0000313" key="3">
    <source>
        <dbReference type="Proteomes" id="UP000747110"/>
    </source>
</evidence>
<dbReference type="OrthoDB" id="3518456at2759"/>
<feature type="compositionally biased region" description="Polar residues" evidence="1">
    <location>
        <begin position="11"/>
        <end position="20"/>
    </location>
</feature>
<keyword evidence="3" id="KW-1185">Reference proteome</keyword>
<name>A0A8J4FTQ3_9CHLO</name>
<proteinExistence type="predicted"/>
<dbReference type="EMBL" id="BNCP01000033">
    <property type="protein sequence ID" value="GIL85563.1"/>
    <property type="molecule type" value="Genomic_DNA"/>
</dbReference>
<evidence type="ECO:0000256" key="1">
    <source>
        <dbReference type="SAM" id="MobiDB-lite"/>
    </source>
</evidence>
<organism evidence="2 3">
    <name type="scientific">Volvox reticuliferus</name>
    <dbReference type="NCBI Taxonomy" id="1737510"/>
    <lineage>
        <taxon>Eukaryota</taxon>
        <taxon>Viridiplantae</taxon>
        <taxon>Chlorophyta</taxon>
        <taxon>core chlorophytes</taxon>
        <taxon>Chlorophyceae</taxon>
        <taxon>CS clade</taxon>
        <taxon>Chlamydomonadales</taxon>
        <taxon>Volvocaceae</taxon>
        <taxon>Volvox</taxon>
    </lineage>
</organism>
<reference evidence="2" key="1">
    <citation type="journal article" date="2021" name="Proc. Natl. Acad. Sci. U.S.A.">
        <title>Three genomes in the algal genus Volvox reveal the fate of a haploid sex-determining region after a transition to homothallism.</title>
        <authorList>
            <person name="Yamamoto K."/>
            <person name="Hamaji T."/>
            <person name="Kawai-Toyooka H."/>
            <person name="Matsuzaki R."/>
            <person name="Takahashi F."/>
            <person name="Nishimura Y."/>
            <person name="Kawachi M."/>
            <person name="Noguchi H."/>
            <person name="Minakuchi Y."/>
            <person name="Umen J.G."/>
            <person name="Toyoda A."/>
            <person name="Nozaki H."/>
        </authorList>
    </citation>
    <scope>NUCLEOTIDE SEQUENCE</scope>
    <source>
        <strain evidence="2">NIES-3786</strain>
    </source>
</reference>